<evidence type="ECO:0000259" key="6">
    <source>
        <dbReference type="PROSITE" id="PS51698"/>
    </source>
</evidence>
<dbReference type="InterPro" id="IPR013083">
    <property type="entry name" value="Znf_RING/FYVE/PHD"/>
</dbReference>
<dbReference type="SMART" id="SM00504">
    <property type="entry name" value="Ubox"/>
    <property type="match status" value="1"/>
</dbReference>
<dbReference type="Pfam" id="PF25598">
    <property type="entry name" value="ARM_PUB"/>
    <property type="match status" value="1"/>
</dbReference>
<keyword evidence="8" id="KW-1185">Reference proteome</keyword>
<dbReference type="InterPro" id="IPR011989">
    <property type="entry name" value="ARM-like"/>
</dbReference>
<dbReference type="PANTHER" id="PTHR22849">
    <property type="entry name" value="WDSAM1 PROTEIN"/>
    <property type="match status" value="1"/>
</dbReference>
<organism evidence="7 8">
    <name type="scientific">Ensete ventricosum</name>
    <name type="common">Abyssinian banana</name>
    <name type="synonym">Musa ensete</name>
    <dbReference type="NCBI Taxonomy" id="4639"/>
    <lineage>
        <taxon>Eukaryota</taxon>
        <taxon>Viridiplantae</taxon>
        <taxon>Streptophyta</taxon>
        <taxon>Embryophyta</taxon>
        <taxon>Tracheophyta</taxon>
        <taxon>Spermatophyta</taxon>
        <taxon>Magnoliopsida</taxon>
        <taxon>Liliopsida</taxon>
        <taxon>Zingiberales</taxon>
        <taxon>Musaceae</taxon>
        <taxon>Ensete</taxon>
    </lineage>
</organism>
<dbReference type="AlphaFoldDB" id="A0AAV8PL79"/>
<dbReference type="InterPro" id="IPR045210">
    <property type="entry name" value="RING-Ubox_PUB"/>
</dbReference>
<evidence type="ECO:0000256" key="5">
    <source>
        <dbReference type="RuleBase" id="RU369093"/>
    </source>
</evidence>
<comment type="caution">
    <text evidence="7">The sequence shown here is derived from an EMBL/GenBank/DDBJ whole genome shotgun (WGS) entry which is preliminary data.</text>
</comment>
<feature type="domain" description="U-box" evidence="6">
    <location>
        <begin position="5"/>
        <end position="80"/>
    </location>
</feature>
<dbReference type="PROSITE" id="PS51698">
    <property type="entry name" value="U_BOX"/>
    <property type="match status" value="1"/>
</dbReference>
<dbReference type="Proteomes" id="UP001222027">
    <property type="component" value="Unassembled WGS sequence"/>
</dbReference>
<dbReference type="InterPro" id="IPR003613">
    <property type="entry name" value="Ubox_domain"/>
</dbReference>
<dbReference type="InterPro" id="IPR045185">
    <property type="entry name" value="PUB22/23/24-like"/>
</dbReference>
<dbReference type="EC" id="2.3.2.27" evidence="5"/>
<protein>
    <recommendedName>
        <fullName evidence="5 6">U-box domain-containing protein</fullName>
        <ecNumber evidence="5">2.3.2.27</ecNumber>
    </recommendedName>
    <alternativeName>
        <fullName evidence="5">RING-type E3 ubiquitin transferase PUB</fullName>
    </alternativeName>
</protein>
<dbReference type="EMBL" id="JAQQAF010000009">
    <property type="protein sequence ID" value="KAJ8459744.1"/>
    <property type="molecule type" value="Genomic_DNA"/>
</dbReference>
<evidence type="ECO:0000313" key="8">
    <source>
        <dbReference type="Proteomes" id="UP001222027"/>
    </source>
</evidence>
<gene>
    <name evidence="7" type="ORF">OPV22_032670</name>
</gene>
<reference evidence="7 8" key="1">
    <citation type="submission" date="2022-12" db="EMBL/GenBank/DDBJ databases">
        <title>Chromosome-scale assembly of the Ensete ventricosum genome.</title>
        <authorList>
            <person name="Dussert Y."/>
            <person name="Stocks J."/>
            <person name="Wendawek A."/>
            <person name="Woldeyes F."/>
            <person name="Nichols R.A."/>
            <person name="Borrell J.S."/>
        </authorList>
    </citation>
    <scope>NUCLEOTIDE SEQUENCE [LARGE SCALE GENOMIC DNA]</scope>
    <source>
        <strain evidence="8">cv. Maze</strain>
        <tissue evidence="7">Seeds</tissue>
    </source>
</reference>
<dbReference type="InterPro" id="IPR058678">
    <property type="entry name" value="ARM_PUB"/>
</dbReference>
<dbReference type="GO" id="GO:0006952">
    <property type="term" value="P:defense response"/>
    <property type="evidence" value="ECO:0007669"/>
    <property type="project" value="UniProtKB-ARBA"/>
</dbReference>
<dbReference type="Pfam" id="PF04564">
    <property type="entry name" value="U-box"/>
    <property type="match status" value="1"/>
</dbReference>
<comment type="catalytic activity">
    <reaction evidence="1 5">
        <text>S-ubiquitinyl-[E2 ubiquitin-conjugating enzyme]-L-cysteine + [acceptor protein]-L-lysine = [E2 ubiquitin-conjugating enzyme]-L-cysteine + N(6)-ubiquitinyl-[acceptor protein]-L-lysine.</text>
        <dbReference type="EC" id="2.3.2.27"/>
    </reaction>
</comment>
<evidence type="ECO:0000256" key="2">
    <source>
        <dbReference type="ARBA" id="ARBA00004906"/>
    </source>
</evidence>
<name>A0AAV8PL79_ENSVE</name>
<evidence type="ECO:0000256" key="1">
    <source>
        <dbReference type="ARBA" id="ARBA00000900"/>
    </source>
</evidence>
<dbReference type="GO" id="GO:0016567">
    <property type="term" value="P:protein ubiquitination"/>
    <property type="evidence" value="ECO:0007669"/>
    <property type="project" value="UniProtKB-UniRule"/>
</dbReference>
<dbReference type="PANTHER" id="PTHR22849:SF168">
    <property type="entry name" value="U-BOX DOMAIN-CONTAINING PROTEIN"/>
    <property type="match status" value="1"/>
</dbReference>
<accession>A0AAV8PL79</accession>
<dbReference type="Gene3D" id="3.30.40.10">
    <property type="entry name" value="Zinc/RING finger domain, C3HC4 (zinc finger)"/>
    <property type="match status" value="1"/>
</dbReference>
<dbReference type="FunFam" id="3.30.40.10:FF:000437">
    <property type="entry name" value="RING-type E3 ubiquitin transferase"/>
    <property type="match status" value="1"/>
</dbReference>
<proteinExistence type="predicted"/>
<keyword evidence="4 5" id="KW-0833">Ubl conjugation pathway</keyword>
<evidence type="ECO:0000313" key="7">
    <source>
        <dbReference type="EMBL" id="KAJ8459744.1"/>
    </source>
</evidence>
<dbReference type="SUPFAM" id="SSF48371">
    <property type="entry name" value="ARM repeat"/>
    <property type="match status" value="1"/>
</dbReference>
<keyword evidence="3 5" id="KW-0808">Transferase</keyword>
<evidence type="ECO:0000256" key="4">
    <source>
        <dbReference type="ARBA" id="ARBA00022786"/>
    </source>
</evidence>
<comment type="function">
    <text evidence="5">Functions as an E3 ubiquitin ligase.</text>
</comment>
<sequence length="413" mass="45271">MEGVEIPSYFLCPISLELMRDPVTLRTGITYDRDSIERWIFDMKQSTCPVTKQPLEDRELTPNHTLRRLIQAWCTLNSSNGVDRIPTPRSPIDKAQIAKLLEDARLLQSRLGSLRELKMIVAESDRNRRCVEATPGVVDFLASVIVNYGSEGETSDASESATACDEALVVLRTLEISEEGLLDVFVKNGGITESLLMILRRSNCQSQSNAMLILNSLLGVIPPVRSIGIGGELFREIVNVVRDRISQQATKAGLHALVRLCSYGNNRVKAVEAGAVHALVELLLESSQKGVCELALAGLDCLCGCADGRGELVRHRAAIPAVSKKILRVSQLASEKAVRILHSVARHSATAAVLQEMVNVGVVSKLCLVLQVGCGGKMEEKAREILKLHSRVWKDSPCLSHLYKSAYPMSYCT</sequence>
<dbReference type="SUPFAM" id="SSF57850">
    <property type="entry name" value="RING/U-box"/>
    <property type="match status" value="1"/>
</dbReference>
<dbReference type="InterPro" id="IPR016024">
    <property type="entry name" value="ARM-type_fold"/>
</dbReference>
<dbReference type="CDD" id="cd16664">
    <property type="entry name" value="RING-Ubox_PUB"/>
    <property type="match status" value="1"/>
</dbReference>
<dbReference type="GO" id="GO:0061630">
    <property type="term" value="F:ubiquitin protein ligase activity"/>
    <property type="evidence" value="ECO:0007669"/>
    <property type="project" value="UniProtKB-UniRule"/>
</dbReference>
<evidence type="ECO:0000256" key="3">
    <source>
        <dbReference type="ARBA" id="ARBA00022679"/>
    </source>
</evidence>
<dbReference type="Gene3D" id="1.25.10.10">
    <property type="entry name" value="Leucine-rich Repeat Variant"/>
    <property type="match status" value="2"/>
</dbReference>
<comment type="pathway">
    <text evidence="2 5">Protein modification; protein ubiquitination.</text>
</comment>